<comment type="caution">
    <text evidence="2">The sequence shown here is derived from an EMBL/GenBank/DDBJ whole genome shotgun (WGS) entry which is preliminary data.</text>
</comment>
<evidence type="ECO:0000313" key="3">
    <source>
        <dbReference type="Proteomes" id="UP001189429"/>
    </source>
</evidence>
<keyword evidence="3" id="KW-1185">Reference proteome</keyword>
<name>A0ABN9X1M8_9DINO</name>
<dbReference type="InterPro" id="IPR027417">
    <property type="entry name" value="P-loop_NTPase"/>
</dbReference>
<dbReference type="InterPro" id="IPR041589">
    <property type="entry name" value="DNAH3_AAA_lid_1"/>
</dbReference>
<dbReference type="PANTHER" id="PTHR22878">
    <property type="entry name" value="DYNEIN HEAVY CHAIN 6, AXONEMAL-LIKE-RELATED"/>
    <property type="match status" value="1"/>
</dbReference>
<dbReference type="PANTHER" id="PTHR22878:SF69">
    <property type="entry name" value="DYNEIN HEAVY CHAIN"/>
    <property type="match status" value="1"/>
</dbReference>
<protein>
    <recommendedName>
        <fullName evidence="1">Dynein heavy chain 3 AAA+ lid domain-containing protein</fullName>
    </recommendedName>
</protein>
<accession>A0ABN9X1M8</accession>
<evidence type="ECO:0000313" key="2">
    <source>
        <dbReference type="EMBL" id="CAK0892565.1"/>
    </source>
</evidence>
<dbReference type="Gene3D" id="1.20.920.30">
    <property type="match status" value="1"/>
</dbReference>
<sequence length="310" mass="34706">MPEDANETRQCDYLADVKLDRDSREGIDSAAINLNSYTTSQALQAILMGSLDKRTGTVYGPPGQKKCIFFVDDLNMPYVDAYDTQAAIMLLTQIVSYKQVYDRAHLEEKRNLVDILFTACMNPKAGSFMINARLQRHFTVLTAHSPSAQNIASIYGKILGRHLEGFDAMVRKSSDTIVMATGDILTAIQNNPCFLPSGQKFHYQFNLKDISNIFQGLLHTESAMFKKGLQDFLRAWAHEAQRVFCDRLVSPEDRAEMQIIMEKVASKHFLGAVQTKDERAIVVGVRDREHFGGASGGFRIFLPSDVIIGI</sequence>
<dbReference type="Pfam" id="PF12775">
    <property type="entry name" value="AAA_7"/>
    <property type="match status" value="1"/>
</dbReference>
<dbReference type="Proteomes" id="UP001189429">
    <property type="component" value="Unassembled WGS sequence"/>
</dbReference>
<reference evidence="2" key="1">
    <citation type="submission" date="2023-10" db="EMBL/GenBank/DDBJ databases">
        <authorList>
            <person name="Chen Y."/>
            <person name="Shah S."/>
            <person name="Dougan E. K."/>
            <person name="Thang M."/>
            <person name="Chan C."/>
        </authorList>
    </citation>
    <scope>NUCLEOTIDE SEQUENCE [LARGE SCALE GENOMIC DNA]</scope>
</reference>
<dbReference type="Pfam" id="PF17857">
    <property type="entry name" value="AAA_lid_1"/>
    <property type="match status" value="1"/>
</dbReference>
<dbReference type="SUPFAM" id="SSF52540">
    <property type="entry name" value="P-loop containing nucleoside triphosphate hydrolases"/>
    <property type="match status" value="1"/>
</dbReference>
<dbReference type="Gene3D" id="3.40.50.300">
    <property type="entry name" value="P-loop containing nucleotide triphosphate hydrolases"/>
    <property type="match status" value="1"/>
</dbReference>
<evidence type="ECO:0000259" key="1">
    <source>
        <dbReference type="Pfam" id="PF17857"/>
    </source>
</evidence>
<organism evidence="2 3">
    <name type="scientific">Prorocentrum cordatum</name>
    <dbReference type="NCBI Taxonomy" id="2364126"/>
    <lineage>
        <taxon>Eukaryota</taxon>
        <taxon>Sar</taxon>
        <taxon>Alveolata</taxon>
        <taxon>Dinophyceae</taxon>
        <taxon>Prorocentrales</taxon>
        <taxon>Prorocentraceae</taxon>
        <taxon>Prorocentrum</taxon>
    </lineage>
</organism>
<proteinExistence type="predicted"/>
<dbReference type="InterPro" id="IPR026983">
    <property type="entry name" value="DHC"/>
</dbReference>
<feature type="domain" description="Dynein heavy chain 3 AAA+ lid" evidence="1">
    <location>
        <begin position="193"/>
        <end position="269"/>
    </location>
</feature>
<gene>
    <name evidence="2" type="ORF">PCOR1329_LOCUS72190</name>
</gene>
<dbReference type="EMBL" id="CAUYUJ010019628">
    <property type="protein sequence ID" value="CAK0892565.1"/>
    <property type="molecule type" value="Genomic_DNA"/>
</dbReference>